<gene>
    <name evidence="2" type="ORF">METZ01_LOCUS436128</name>
</gene>
<feature type="compositionally biased region" description="Polar residues" evidence="1">
    <location>
        <begin position="21"/>
        <end position="34"/>
    </location>
</feature>
<feature type="region of interest" description="Disordered" evidence="1">
    <location>
        <begin position="1"/>
        <end position="38"/>
    </location>
</feature>
<organism evidence="2">
    <name type="scientific">marine metagenome</name>
    <dbReference type="NCBI Taxonomy" id="408172"/>
    <lineage>
        <taxon>unclassified sequences</taxon>
        <taxon>metagenomes</taxon>
        <taxon>ecological metagenomes</taxon>
    </lineage>
</organism>
<evidence type="ECO:0000256" key="1">
    <source>
        <dbReference type="SAM" id="MobiDB-lite"/>
    </source>
</evidence>
<dbReference type="Pfam" id="PF20025">
    <property type="entry name" value="DUF6433"/>
    <property type="match status" value="1"/>
</dbReference>
<dbReference type="InterPro" id="IPR045491">
    <property type="entry name" value="DUF6433"/>
</dbReference>
<protein>
    <submittedName>
        <fullName evidence="2">Uncharacterized protein</fullName>
    </submittedName>
</protein>
<dbReference type="AlphaFoldDB" id="A0A382YJ83"/>
<dbReference type="EMBL" id="UINC01176239">
    <property type="protein sequence ID" value="SVD83274.1"/>
    <property type="molecule type" value="Genomic_DNA"/>
</dbReference>
<name>A0A382YJ83_9ZZZZ</name>
<proteinExistence type="predicted"/>
<sequence length="192" mass="21563">MAIAISKTEPVIEGGEGIGRSYSTEEGANLTATPQPKPSINVRIPLLSEILTKVHRAKSKEQKVKILQEEDCLALRQICQWSFNPKIESELPPGNPPFVENDAPEGTEHTLLRTEGNGLWHFVKTNGKSADPNLQSTVRERMFIRLLEGLHKDEAELLCAVKDKSLHRVYKGLSTQVVLEAFGWNEDFQEYK</sequence>
<accession>A0A382YJ83</accession>
<evidence type="ECO:0000313" key="2">
    <source>
        <dbReference type="EMBL" id="SVD83274.1"/>
    </source>
</evidence>
<reference evidence="2" key="1">
    <citation type="submission" date="2018-05" db="EMBL/GenBank/DDBJ databases">
        <authorList>
            <person name="Lanie J.A."/>
            <person name="Ng W.-L."/>
            <person name="Kazmierczak K.M."/>
            <person name="Andrzejewski T.M."/>
            <person name="Davidsen T.M."/>
            <person name="Wayne K.J."/>
            <person name="Tettelin H."/>
            <person name="Glass J.I."/>
            <person name="Rusch D."/>
            <person name="Podicherti R."/>
            <person name="Tsui H.-C.T."/>
            <person name="Winkler M.E."/>
        </authorList>
    </citation>
    <scope>NUCLEOTIDE SEQUENCE</scope>
</reference>